<dbReference type="RefSeq" id="XP_011299622.1">
    <property type="nucleotide sequence ID" value="XM_011301320.1"/>
</dbReference>
<evidence type="ECO:0000259" key="4">
    <source>
        <dbReference type="Pfam" id="PF01425"/>
    </source>
</evidence>
<dbReference type="GO" id="GO:0012505">
    <property type="term" value="C:endomembrane system"/>
    <property type="evidence" value="ECO:0007669"/>
    <property type="project" value="TreeGrafter"/>
</dbReference>
<feature type="active site" description="Charge relay system" evidence="2">
    <location>
        <position position="124"/>
    </location>
</feature>
<dbReference type="PANTHER" id="PTHR43372">
    <property type="entry name" value="FATTY-ACID AMIDE HYDROLASE"/>
    <property type="match status" value="1"/>
</dbReference>
<feature type="chain" id="PRO_5044541719" evidence="3">
    <location>
        <begin position="17"/>
        <end position="528"/>
    </location>
</feature>
<dbReference type="OrthoDB" id="6428749at2759"/>
<reference evidence="5" key="1">
    <citation type="submission" date="2015-01" db="EMBL/GenBank/DDBJ databases">
        <title>Transcriptome Assembly of Fopius arisanus.</title>
        <authorList>
            <person name="Geib S."/>
        </authorList>
    </citation>
    <scope>NUCLEOTIDE SEQUENCE</scope>
</reference>
<feature type="active site" description="Charge relay system" evidence="2">
    <location>
        <position position="199"/>
    </location>
</feature>
<keyword evidence="3" id="KW-0732">Signal</keyword>
<dbReference type="Pfam" id="PF01425">
    <property type="entry name" value="Amidase"/>
    <property type="match status" value="1"/>
</dbReference>
<accession>A0A0C9RH59</accession>
<dbReference type="PROSITE" id="PS00571">
    <property type="entry name" value="AMIDASES"/>
    <property type="match status" value="1"/>
</dbReference>
<feature type="signal peptide" evidence="3">
    <location>
        <begin position="1"/>
        <end position="16"/>
    </location>
</feature>
<dbReference type="SUPFAM" id="SSF75304">
    <property type="entry name" value="Amidase signature (AS) enzymes"/>
    <property type="match status" value="1"/>
</dbReference>
<evidence type="ECO:0000313" key="5">
    <source>
        <dbReference type="EMBL" id="JAG76033.1"/>
    </source>
</evidence>
<evidence type="ECO:0000256" key="3">
    <source>
        <dbReference type="SAM" id="SignalP"/>
    </source>
</evidence>
<dbReference type="GeneID" id="105264449"/>
<dbReference type="Proteomes" id="UP000694866">
    <property type="component" value="Unplaced"/>
</dbReference>
<keyword evidence="6" id="KW-1185">Reference proteome</keyword>
<accession>A0A9R1TVQ1</accession>
<dbReference type="Gene3D" id="3.90.1300.10">
    <property type="entry name" value="Amidase signature (AS) domain"/>
    <property type="match status" value="1"/>
</dbReference>
<organism evidence="5">
    <name type="scientific">Fopius arisanus</name>
    <dbReference type="NCBI Taxonomy" id="64838"/>
    <lineage>
        <taxon>Eukaryota</taxon>
        <taxon>Metazoa</taxon>
        <taxon>Ecdysozoa</taxon>
        <taxon>Arthropoda</taxon>
        <taxon>Hexapoda</taxon>
        <taxon>Insecta</taxon>
        <taxon>Pterygota</taxon>
        <taxon>Neoptera</taxon>
        <taxon>Endopterygota</taxon>
        <taxon>Hymenoptera</taxon>
        <taxon>Apocrita</taxon>
        <taxon>Ichneumonoidea</taxon>
        <taxon>Braconidae</taxon>
        <taxon>Opiinae</taxon>
        <taxon>Fopius</taxon>
    </lineage>
</organism>
<dbReference type="GO" id="GO:0016787">
    <property type="term" value="F:hydrolase activity"/>
    <property type="evidence" value="ECO:0007669"/>
    <property type="project" value="UniProtKB-KW"/>
</dbReference>
<dbReference type="PANTHER" id="PTHR43372:SF3">
    <property type="entry name" value="AT07710P-RELATED"/>
    <property type="match status" value="1"/>
</dbReference>
<dbReference type="InterPro" id="IPR023631">
    <property type="entry name" value="Amidase_dom"/>
</dbReference>
<dbReference type="InterPro" id="IPR052739">
    <property type="entry name" value="FAAH2"/>
</dbReference>
<gene>
    <name evidence="5" type="primary">FAAH2_0</name>
    <name evidence="7 8" type="synonym">LOC105264449</name>
    <name evidence="5" type="ORF">g.50697</name>
</gene>
<protein>
    <submittedName>
        <fullName evidence="5">FAAH2_0 protein</fullName>
    </submittedName>
    <submittedName>
        <fullName evidence="7 8">Fatty-acid amide hydrolase 2</fullName>
    </submittedName>
</protein>
<proteinExistence type="inferred from homology"/>
<feature type="domain" description="Amidase" evidence="4">
    <location>
        <begin position="63"/>
        <end position="502"/>
    </location>
</feature>
<dbReference type="PIRSF" id="PIRSF001221">
    <property type="entry name" value="Amidase_fungi"/>
    <property type="match status" value="1"/>
</dbReference>
<reference evidence="7 8" key="2">
    <citation type="submission" date="2025-04" db="UniProtKB">
        <authorList>
            <consortium name="RefSeq"/>
        </authorList>
    </citation>
    <scope>IDENTIFICATION</scope>
    <source>
        <strain evidence="7 8">USDA-PBARC FA_bdor</strain>
        <tissue evidence="7 8">Whole organism</tissue>
    </source>
</reference>
<name>A0A0C9RH59_9HYME</name>
<dbReference type="KEGG" id="fas:105264449"/>
<dbReference type="EMBL" id="GBYB01006266">
    <property type="protein sequence ID" value="JAG76033.1"/>
    <property type="molecule type" value="Transcribed_RNA"/>
</dbReference>
<evidence type="ECO:0000313" key="7">
    <source>
        <dbReference type="RefSeq" id="XP_011299621.1"/>
    </source>
</evidence>
<evidence type="ECO:0000256" key="1">
    <source>
        <dbReference type="ARBA" id="ARBA00009199"/>
    </source>
</evidence>
<keyword evidence="7 8" id="KW-0378">Hydrolase</keyword>
<comment type="similarity">
    <text evidence="1">Belongs to the amidase family.</text>
</comment>
<dbReference type="InterPro" id="IPR036928">
    <property type="entry name" value="AS_sf"/>
</dbReference>
<evidence type="ECO:0000256" key="2">
    <source>
        <dbReference type="PIRSR" id="PIRSR001221-1"/>
    </source>
</evidence>
<accession>A0A9R1TXI4</accession>
<dbReference type="RefSeq" id="XP_011299621.1">
    <property type="nucleotide sequence ID" value="XM_011301319.1"/>
</dbReference>
<sequence>MLLILRLAFWMTSVLLRISQPFFWFRHRKQPQKIPPTSNPLLQLSASELAKKIRLRQVSSEAVVTAYIERIKQVNPVVNAVVDHRYEDAIKEAQECDKIFDSGEVTIDYIVTNKPLFGVPFTIKESCAVKGLSFTGCTTMRRGIKADEDCLAVIKMKNAGAIALCVTNTPELCCTFETTNFVYGTTTNPYDGRRSAGGSSGGEGALLGAGASLIGVASDTAGSIRLPGLFNGIFGHKPTPGVVPLEGHYPLINDCKFQKYLVLGPMARYTEDLMLAFKIMSAGCKQNLRLDEPVELSKLKVFYMESIDTFGLTPTNEDTRSSIRRALKHFEKRGARVSKPELEGITDICELGIAAFLDIEEKLTFLMNPNNKEERVNSTIEFMKSLLGLSQYSRPAIVMTMFQDMNGFMTLSEVPKYMRKMEELKLTLLDLLGDDGVFLYPTFTGAAPLLGQTMMHSTAASYSLLCNALGFPSTQIPMGLNARGLPTGFQVFAAPHQDRLCLAVAAELEQVFGGWIPPTTANYSDDIL</sequence>
<evidence type="ECO:0000313" key="8">
    <source>
        <dbReference type="RefSeq" id="XP_011299622.1"/>
    </source>
</evidence>
<feature type="active site" description="Acyl-ester intermediate" evidence="2">
    <location>
        <position position="223"/>
    </location>
</feature>
<evidence type="ECO:0000313" key="6">
    <source>
        <dbReference type="Proteomes" id="UP000694866"/>
    </source>
</evidence>
<dbReference type="InterPro" id="IPR020556">
    <property type="entry name" value="Amidase_CS"/>
</dbReference>
<dbReference type="AlphaFoldDB" id="A0A0C9RH59"/>